<dbReference type="Proteomes" id="UP000246316">
    <property type="component" value="Segment"/>
</dbReference>
<protein>
    <submittedName>
        <fullName evidence="1">Uncharacterized protein</fullName>
    </submittedName>
</protein>
<dbReference type="KEGG" id="vg:65112592"/>
<proteinExistence type="predicted"/>
<reference evidence="1" key="1">
    <citation type="submission" date="2018-03" db="EMBL/GenBank/DDBJ databases">
        <title>Phage therapy in agriculture - a green tech approach to combat plant pathogenic bacteria.</title>
        <authorList>
            <person name="Carstens A.B."/>
            <person name="Djurhuus A.M."/>
            <person name="Hansen L.H."/>
        </authorList>
    </citation>
    <scope>NUCLEOTIDE SEQUENCE [LARGE SCALE GENOMIC DNA]</scope>
</reference>
<evidence type="ECO:0000313" key="2">
    <source>
        <dbReference type="Proteomes" id="UP000246316"/>
    </source>
</evidence>
<sequence>MIKVSVDQLIEIYTRLSEFRVFMEKIPARNCSYEERCIIETTSSAMAILRELMESHGSIAFFTQDDHDVYIGKDLTDLLSKIVGWL</sequence>
<name>A0A2S1GM42_9CAUD</name>
<dbReference type="RefSeq" id="YP_010094958.1">
    <property type="nucleotide sequence ID" value="NC_055743.1"/>
</dbReference>
<dbReference type="GeneID" id="65112592"/>
<accession>A0A2S1GM42</accession>
<evidence type="ECO:0000313" key="1">
    <source>
        <dbReference type="EMBL" id="AWD90450.1"/>
    </source>
</evidence>
<keyword evidence="2" id="KW-1185">Reference proteome</keyword>
<dbReference type="EMBL" id="MH059636">
    <property type="protein sequence ID" value="AWD90450.1"/>
    <property type="molecule type" value="Genomic_DNA"/>
</dbReference>
<organism evidence="1 2">
    <name type="scientific">Erwinia phage Cronus</name>
    <dbReference type="NCBI Taxonomy" id="2163633"/>
    <lineage>
        <taxon>Viruses</taxon>
        <taxon>Duplodnaviria</taxon>
        <taxon>Heunggongvirae</taxon>
        <taxon>Uroviricota</taxon>
        <taxon>Caudoviricetes</taxon>
        <taxon>Pantevenvirales</taxon>
        <taxon>Straboviridae</taxon>
        <taxon>Tevenvirinae</taxon>
        <taxon>Risoevirus</taxon>
        <taxon>Risoevirus cronus</taxon>
        <taxon>Roskildevirus cronus</taxon>
    </lineage>
</organism>